<accession>A0ABU5CAB0</accession>
<comment type="caution">
    <text evidence="2">The sequence shown here is derived from an EMBL/GenBank/DDBJ whole genome shotgun (WGS) entry which is preliminary data.</text>
</comment>
<dbReference type="InterPro" id="IPR035940">
    <property type="entry name" value="CAP_sf"/>
</dbReference>
<dbReference type="Pfam" id="PF14504">
    <property type="entry name" value="CAP_assoc_N"/>
    <property type="match status" value="1"/>
</dbReference>
<dbReference type="EMBL" id="JAWDIP010000004">
    <property type="protein sequence ID" value="MDY0396275.1"/>
    <property type="molecule type" value="Genomic_DNA"/>
</dbReference>
<evidence type="ECO:0000259" key="1">
    <source>
        <dbReference type="Pfam" id="PF14504"/>
    </source>
</evidence>
<keyword evidence="3" id="KW-1185">Reference proteome</keyword>
<name>A0ABU5CAB0_9BACI</name>
<organism evidence="2 3">
    <name type="scientific">Tigheibacillus halophilus</name>
    <dbReference type="NCBI Taxonomy" id="361280"/>
    <lineage>
        <taxon>Bacteria</taxon>
        <taxon>Bacillati</taxon>
        <taxon>Bacillota</taxon>
        <taxon>Bacilli</taxon>
        <taxon>Bacillales</taxon>
        <taxon>Bacillaceae</taxon>
        <taxon>Tigheibacillus</taxon>
    </lineage>
</organism>
<reference evidence="2 3" key="1">
    <citation type="submission" date="2023-10" db="EMBL/GenBank/DDBJ databases">
        <title>Virgibacillus halophilus 5B73C genome.</title>
        <authorList>
            <person name="Miliotis G."/>
            <person name="Sengupta P."/>
            <person name="Hameed A."/>
            <person name="Chuvochina M."/>
            <person name="Mcdonagh F."/>
            <person name="Simpson A.C."/>
            <person name="Singh N.K."/>
            <person name="Rekha P.D."/>
            <person name="Raman K."/>
            <person name="Hugenholtz P."/>
            <person name="Venkateswaran K."/>
        </authorList>
    </citation>
    <scope>NUCLEOTIDE SEQUENCE [LARGE SCALE GENOMIC DNA]</scope>
    <source>
        <strain evidence="2 3">5B73C</strain>
    </source>
</reference>
<sequence>MYHWIGKKPKELQKKFGAPARKDVSAYGYTWWVYTDRKQQYIQFGVEDDKITSAFALGKGISAEPVEIGESYKKSEGFFVFYQRSDI</sequence>
<gene>
    <name evidence="2" type="ORF">RWE15_20380</name>
</gene>
<feature type="domain" description="CAP-associated" evidence="1">
    <location>
        <begin position="5"/>
        <end position="74"/>
    </location>
</feature>
<dbReference type="InterPro" id="IPR029410">
    <property type="entry name" value="CAP_assoc"/>
</dbReference>
<protein>
    <submittedName>
        <fullName evidence="2">CAP-associated domain-containing protein</fullName>
    </submittedName>
</protein>
<proteinExistence type="predicted"/>
<evidence type="ECO:0000313" key="2">
    <source>
        <dbReference type="EMBL" id="MDY0396275.1"/>
    </source>
</evidence>
<evidence type="ECO:0000313" key="3">
    <source>
        <dbReference type="Proteomes" id="UP001281447"/>
    </source>
</evidence>
<dbReference type="Gene3D" id="3.40.33.10">
    <property type="entry name" value="CAP"/>
    <property type="match status" value="1"/>
</dbReference>
<dbReference type="Proteomes" id="UP001281447">
    <property type="component" value="Unassembled WGS sequence"/>
</dbReference>